<feature type="region of interest" description="Disordered" evidence="3">
    <location>
        <begin position="188"/>
        <end position="236"/>
    </location>
</feature>
<evidence type="ECO:0000256" key="2">
    <source>
        <dbReference type="PROSITE-ProRule" id="PRU00192"/>
    </source>
</evidence>
<evidence type="ECO:0000256" key="3">
    <source>
        <dbReference type="SAM" id="MobiDB-lite"/>
    </source>
</evidence>
<feature type="compositionally biased region" description="Polar residues" evidence="3">
    <location>
        <begin position="354"/>
        <end position="364"/>
    </location>
</feature>
<gene>
    <name evidence="6" type="ORF">MNOR_LOCUS1370</name>
</gene>
<dbReference type="SUPFAM" id="SSF50156">
    <property type="entry name" value="PDZ domain-like"/>
    <property type="match status" value="1"/>
</dbReference>
<dbReference type="InterPro" id="IPR001452">
    <property type="entry name" value="SH3_domain"/>
</dbReference>
<dbReference type="SMART" id="SM00228">
    <property type="entry name" value="PDZ"/>
    <property type="match status" value="1"/>
</dbReference>
<evidence type="ECO:0008006" key="8">
    <source>
        <dbReference type="Google" id="ProtNLM"/>
    </source>
</evidence>
<feature type="compositionally biased region" description="Basic and acidic residues" evidence="3">
    <location>
        <begin position="511"/>
        <end position="528"/>
    </location>
</feature>
<dbReference type="CDD" id="cd00174">
    <property type="entry name" value="SH3"/>
    <property type="match status" value="1"/>
</dbReference>
<dbReference type="Pfam" id="PF14604">
    <property type="entry name" value="SH3_9"/>
    <property type="match status" value="1"/>
</dbReference>
<sequence>MSTNRRRSLTGGKDLKVLQFLRGFTSSSDKEAKANRIADKNVFIIDKPPVATVAPMKPNQLFISTNENRSKSFNDLASTDIQNNSYQDVNTEENTMSSPGAGDSLVYLQESFPQYSPRYLNECLKHYKYNVEDVLDVLKKVSLPAAAFAETIHVRRPSLRKLPEQKVERKSAESYSTVFAECKQTTEKDSENVTLRKENNGNCADLQNGETEHPNLASKTEDSDNTSNTQQSYIHKSPRKYKIQTITYVKAIYNCNPDDEDELHFVIGDIVRIVDKPHDTWWMGEINGRRGLFPSNYVRDYKVEETAVPCSPSAIQEMHGASSSMTDEIDGASSSMFDEIDGASSGMTDEIDGASSSMTDNNCVDGTIKPQLPPKKHKYTTIQTDKSIPIVKDSASTLSEEGNSILPVNSKYNEELSEKCNSDSGTDEVDSLTNTSTCKSTVKCVTSLPPDLPKIESNLLMKENSIDFLPESRKPIYKGIVKRNSVIFEKPFDMISDKDIGASGDTMKSNTEGKKNQRSSRLETSKEVKWVKPSELQNKIKINDTCQKTTEPSPSPILKKNESSSDILNKPCEKLASVEKREWDTSEPQVIKLIKSDQGLGFTIISSEDPLNPHKIAIEIKTIKSGSVADNDGRLHPGDRLEAINGILVDNGTFDYAVATLKGVPKGLVSLCVRKQI</sequence>
<feature type="compositionally biased region" description="Basic and acidic residues" evidence="3">
    <location>
        <begin position="188"/>
        <end position="199"/>
    </location>
</feature>
<dbReference type="GO" id="GO:0016192">
    <property type="term" value="P:vesicle-mediated transport"/>
    <property type="evidence" value="ECO:0007669"/>
    <property type="project" value="UniProtKB-ARBA"/>
</dbReference>
<dbReference type="PANTHER" id="PTHR14167">
    <property type="entry name" value="SH3 DOMAIN-CONTAINING"/>
    <property type="match status" value="1"/>
</dbReference>
<dbReference type="Gene3D" id="2.30.42.10">
    <property type="match status" value="1"/>
</dbReference>
<reference evidence="6 7" key="1">
    <citation type="submission" date="2024-05" db="EMBL/GenBank/DDBJ databases">
        <authorList>
            <person name="Wallberg A."/>
        </authorList>
    </citation>
    <scope>NUCLEOTIDE SEQUENCE [LARGE SCALE GENOMIC DNA]</scope>
</reference>
<dbReference type="InterPro" id="IPR050384">
    <property type="entry name" value="Endophilin_SH3RF"/>
</dbReference>
<dbReference type="SMART" id="SM00326">
    <property type="entry name" value="SH3"/>
    <property type="match status" value="1"/>
</dbReference>
<feature type="domain" description="PDZ" evidence="5">
    <location>
        <begin position="590"/>
        <end position="676"/>
    </location>
</feature>
<accession>A0AAV2PJM2</accession>
<dbReference type="PROSITE" id="PS50106">
    <property type="entry name" value="PDZ"/>
    <property type="match status" value="1"/>
</dbReference>
<dbReference type="Gene3D" id="1.10.8.10">
    <property type="entry name" value="DNA helicase RuvA subunit, C-terminal domain"/>
    <property type="match status" value="1"/>
</dbReference>
<keyword evidence="7" id="KW-1185">Reference proteome</keyword>
<feature type="compositionally biased region" description="Polar residues" evidence="3">
    <location>
        <begin position="225"/>
        <end position="234"/>
    </location>
</feature>
<feature type="region of interest" description="Disordered" evidence="3">
    <location>
        <begin position="342"/>
        <end position="375"/>
    </location>
</feature>
<evidence type="ECO:0000313" key="7">
    <source>
        <dbReference type="Proteomes" id="UP001497623"/>
    </source>
</evidence>
<dbReference type="SUPFAM" id="SSF50044">
    <property type="entry name" value="SH3-domain"/>
    <property type="match status" value="1"/>
</dbReference>
<evidence type="ECO:0000256" key="1">
    <source>
        <dbReference type="ARBA" id="ARBA00022443"/>
    </source>
</evidence>
<dbReference type="Gene3D" id="2.30.30.40">
    <property type="entry name" value="SH3 Domains"/>
    <property type="match status" value="1"/>
</dbReference>
<dbReference type="InterPro" id="IPR036034">
    <property type="entry name" value="PDZ_sf"/>
</dbReference>
<comment type="caution">
    <text evidence="6">The sequence shown here is derived from an EMBL/GenBank/DDBJ whole genome shotgun (WGS) entry which is preliminary data.</text>
</comment>
<organism evidence="6 7">
    <name type="scientific">Meganyctiphanes norvegica</name>
    <name type="common">Northern krill</name>
    <name type="synonym">Thysanopoda norvegica</name>
    <dbReference type="NCBI Taxonomy" id="48144"/>
    <lineage>
        <taxon>Eukaryota</taxon>
        <taxon>Metazoa</taxon>
        <taxon>Ecdysozoa</taxon>
        <taxon>Arthropoda</taxon>
        <taxon>Crustacea</taxon>
        <taxon>Multicrustacea</taxon>
        <taxon>Malacostraca</taxon>
        <taxon>Eumalacostraca</taxon>
        <taxon>Eucarida</taxon>
        <taxon>Euphausiacea</taxon>
        <taxon>Euphausiidae</taxon>
        <taxon>Meganyctiphanes</taxon>
    </lineage>
</organism>
<dbReference type="PRINTS" id="PR00452">
    <property type="entry name" value="SH3DOMAIN"/>
</dbReference>
<dbReference type="FunFam" id="2.30.30.40:FF:000072">
    <property type="entry name" value="Unconventional Myosin IB"/>
    <property type="match status" value="1"/>
</dbReference>
<dbReference type="PROSITE" id="PS50002">
    <property type="entry name" value="SH3"/>
    <property type="match status" value="1"/>
</dbReference>
<dbReference type="InterPro" id="IPR001478">
    <property type="entry name" value="PDZ"/>
</dbReference>
<feature type="non-terminal residue" evidence="6">
    <location>
        <position position="677"/>
    </location>
</feature>
<dbReference type="InterPro" id="IPR036028">
    <property type="entry name" value="SH3-like_dom_sf"/>
</dbReference>
<evidence type="ECO:0000313" key="6">
    <source>
        <dbReference type="EMBL" id="CAL4060442.1"/>
    </source>
</evidence>
<dbReference type="Pfam" id="PF00595">
    <property type="entry name" value="PDZ"/>
    <property type="match status" value="1"/>
</dbReference>
<evidence type="ECO:0000259" key="4">
    <source>
        <dbReference type="PROSITE" id="PS50002"/>
    </source>
</evidence>
<protein>
    <recommendedName>
        <fullName evidence="8">SH3 domain-containing protein</fullName>
    </recommendedName>
</protein>
<keyword evidence="1 2" id="KW-0728">SH3 domain</keyword>
<proteinExistence type="predicted"/>
<dbReference type="EMBL" id="CAXKWB010000364">
    <property type="protein sequence ID" value="CAL4060442.1"/>
    <property type="molecule type" value="Genomic_DNA"/>
</dbReference>
<feature type="domain" description="SH3" evidence="4">
    <location>
        <begin position="244"/>
        <end position="303"/>
    </location>
</feature>
<dbReference type="Proteomes" id="UP001497623">
    <property type="component" value="Unassembled WGS sequence"/>
</dbReference>
<feature type="region of interest" description="Disordered" evidence="3">
    <location>
        <begin position="498"/>
        <end position="528"/>
    </location>
</feature>
<dbReference type="AlphaFoldDB" id="A0AAV2PJM2"/>
<evidence type="ECO:0000259" key="5">
    <source>
        <dbReference type="PROSITE" id="PS50106"/>
    </source>
</evidence>
<name>A0AAV2PJM2_MEGNR</name>